<dbReference type="InterPro" id="IPR011032">
    <property type="entry name" value="GroES-like_sf"/>
</dbReference>
<dbReference type="SUPFAM" id="SSF50129">
    <property type="entry name" value="GroES-like"/>
    <property type="match status" value="1"/>
</dbReference>
<dbReference type="Pfam" id="PF00107">
    <property type="entry name" value="ADH_zinc_N"/>
    <property type="match status" value="1"/>
</dbReference>
<feature type="domain" description="Enoyl reductase (ER)" evidence="3">
    <location>
        <begin position="10"/>
        <end position="323"/>
    </location>
</feature>
<dbReference type="GO" id="GO:0016651">
    <property type="term" value="F:oxidoreductase activity, acting on NAD(P)H"/>
    <property type="evidence" value="ECO:0007669"/>
    <property type="project" value="TreeGrafter"/>
</dbReference>
<dbReference type="InterPro" id="IPR013154">
    <property type="entry name" value="ADH-like_N"/>
</dbReference>
<evidence type="ECO:0000256" key="2">
    <source>
        <dbReference type="ARBA" id="ARBA00023002"/>
    </source>
</evidence>
<evidence type="ECO:0000313" key="5">
    <source>
        <dbReference type="Proteomes" id="UP001174909"/>
    </source>
</evidence>
<dbReference type="InterPro" id="IPR013149">
    <property type="entry name" value="ADH-like_C"/>
</dbReference>
<proteinExistence type="predicted"/>
<dbReference type="GO" id="GO:0070402">
    <property type="term" value="F:NADPH binding"/>
    <property type="evidence" value="ECO:0007669"/>
    <property type="project" value="TreeGrafter"/>
</dbReference>
<keyword evidence="5" id="KW-1185">Reference proteome</keyword>
<dbReference type="Gene3D" id="3.90.180.10">
    <property type="entry name" value="Medium-chain alcohol dehydrogenases, catalytic domain"/>
    <property type="match status" value="1"/>
</dbReference>
<accession>A0AA35QUE3</accession>
<dbReference type="AlphaFoldDB" id="A0AA35QUE3"/>
<dbReference type="NCBIfam" id="TIGR02824">
    <property type="entry name" value="quinone_pig3"/>
    <property type="match status" value="1"/>
</dbReference>
<dbReference type="PANTHER" id="PTHR48106:SF8">
    <property type="entry name" value="OS02G0805600 PROTEIN"/>
    <property type="match status" value="1"/>
</dbReference>
<evidence type="ECO:0000313" key="4">
    <source>
        <dbReference type="EMBL" id="CAI7991762.1"/>
    </source>
</evidence>
<keyword evidence="2" id="KW-0560">Oxidoreductase</keyword>
<name>A0AA35QUE3_GEOBA</name>
<dbReference type="InterPro" id="IPR036291">
    <property type="entry name" value="NAD(P)-bd_dom_sf"/>
</dbReference>
<dbReference type="SMART" id="SM00829">
    <property type="entry name" value="PKS_ER"/>
    <property type="match status" value="1"/>
</dbReference>
<dbReference type="PANTHER" id="PTHR48106">
    <property type="entry name" value="QUINONE OXIDOREDUCTASE PIG3-RELATED"/>
    <property type="match status" value="1"/>
</dbReference>
<sequence length="328" mass="34568">MTVIEITEPGGPEVLRPAQRPVPEPGLGEVLIEVTAAGVNRPDTMQRQGLYPPPPGASDIPGLEVSGHVVANGPGAHRYEAGAAVCALTNGGGYADYCVAPETQTLPVPAALSIADAAGLPETCFTVWTNLFERARLRAGERLLVHGGSSGIGTTAIQIASALGVRVFATAGSPEKCAACERLGAERAIDYRSEDFVSVAKELTGGEGVDVVLDMVGGSYVQRNLATLRPEGRLAQIAFLEGSKCQIDLNSLMRKRLSIVGSTLRPQSVESKARIAASLEQNVWPLVESGLVRPVIDCRLPLEQAAAAHARMEDGQHIGKILLERNSR</sequence>
<dbReference type="Pfam" id="PF08240">
    <property type="entry name" value="ADH_N"/>
    <property type="match status" value="1"/>
</dbReference>
<dbReference type="CDD" id="cd05276">
    <property type="entry name" value="p53_inducible_oxidoreductase"/>
    <property type="match status" value="1"/>
</dbReference>
<dbReference type="Proteomes" id="UP001174909">
    <property type="component" value="Unassembled WGS sequence"/>
</dbReference>
<keyword evidence="1" id="KW-0521">NADP</keyword>
<protein>
    <submittedName>
        <fullName evidence="4">Quinone oxidoreductase PIG3</fullName>
    </submittedName>
</protein>
<dbReference type="InterPro" id="IPR014189">
    <property type="entry name" value="Quinone_OxRdtase_PIG3"/>
</dbReference>
<dbReference type="EMBL" id="CASHTH010000127">
    <property type="protein sequence ID" value="CAI7991762.1"/>
    <property type="molecule type" value="Genomic_DNA"/>
</dbReference>
<gene>
    <name evidence="4" type="ORF">GBAR_LOCUS816</name>
</gene>
<evidence type="ECO:0000259" key="3">
    <source>
        <dbReference type="SMART" id="SM00829"/>
    </source>
</evidence>
<reference evidence="4" key="1">
    <citation type="submission" date="2023-03" db="EMBL/GenBank/DDBJ databases">
        <authorList>
            <person name="Steffen K."/>
            <person name="Cardenas P."/>
        </authorList>
    </citation>
    <scope>NUCLEOTIDE SEQUENCE</scope>
</reference>
<dbReference type="SUPFAM" id="SSF51735">
    <property type="entry name" value="NAD(P)-binding Rossmann-fold domains"/>
    <property type="match status" value="1"/>
</dbReference>
<comment type="caution">
    <text evidence="4">The sequence shown here is derived from an EMBL/GenBank/DDBJ whole genome shotgun (WGS) entry which is preliminary data.</text>
</comment>
<dbReference type="InterPro" id="IPR020843">
    <property type="entry name" value="ER"/>
</dbReference>
<organism evidence="4 5">
    <name type="scientific">Geodia barretti</name>
    <name type="common">Barrett's horny sponge</name>
    <dbReference type="NCBI Taxonomy" id="519541"/>
    <lineage>
        <taxon>Eukaryota</taxon>
        <taxon>Metazoa</taxon>
        <taxon>Porifera</taxon>
        <taxon>Demospongiae</taxon>
        <taxon>Heteroscleromorpha</taxon>
        <taxon>Tetractinellida</taxon>
        <taxon>Astrophorina</taxon>
        <taxon>Geodiidae</taxon>
        <taxon>Geodia</taxon>
    </lineage>
</organism>
<dbReference type="Gene3D" id="3.40.50.720">
    <property type="entry name" value="NAD(P)-binding Rossmann-like Domain"/>
    <property type="match status" value="1"/>
</dbReference>
<evidence type="ECO:0000256" key="1">
    <source>
        <dbReference type="ARBA" id="ARBA00022857"/>
    </source>
</evidence>